<dbReference type="PANTHER" id="PTHR23221">
    <property type="entry name" value="GLYCOSYLPHOSPHATIDYLINOSITOL PHOSPHOLIPASE D"/>
    <property type="match status" value="1"/>
</dbReference>
<feature type="region of interest" description="Disordered" evidence="5">
    <location>
        <begin position="33"/>
        <end position="52"/>
    </location>
</feature>
<evidence type="ECO:0000256" key="3">
    <source>
        <dbReference type="ARBA" id="ARBA00022801"/>
    </source>
</evidence>
<reference evidence="6 7" key="1">
    <citation type="submission" date="2018-05" db="EMBL/GenBank/DDBJ databases">
        <title>Zavarzinia sp. HR-AS.</title>
        <authorList>
            <person name="Lee Y."/>
            <person name="Jeon C.O."/>
        </authorList>
    </citation>
    <scope>NUCLEOTIDE SEQUENCE [LARGE SCALE GENOMIC DNA]</scope>
    <source>
        <strain evidence="6 7">HR-AS</strain>
    </source>
</reference>
<dbReference type="GO" id="GO:0007155">
    <property type="term" value="P:cell adhesion"/>
    <property type="evidence" value="ECO:0007669"/>
    <property type="project" value="InterPro"/>
</dbReference>
<dbReference type="InterPro" id="IPR011049">
    <property type="entry name" value="Serralysin-like_metalloprot_C"/>
</dbReference>
<keyword evidence="7" id="KW-1185">Reference proteome</keyword>
<dbReference type="Gene3D" id="2.130.10.130">
    <property type="entry name" value="Integrin alpha, N-terminal"/>
    <property type="match status" value="5"/>
</dbReference>
<name>A0A317E1C0_9PROT</name>
<evidence type="ECO:0008006" key="8">
    <source>
        <dbReference type="Google" id="ProtNLM"/>
    </source>
</evidence>
<dbReference type="InterPro" id="IPR028994">
    <property type="entry name" value="Integrin_alpha_N"/>
</dbReference>
<dbReference type="SUPFAM" id="SSF69318">
    <property type="entry name" value="Integrin alpha N-terminal domain"/>
    <property type="match status" value="1"/>
</dbReference>
<dbReference type="PRINTS" id="PR00313">
    <property type="entry name" value="CABNDNGRPT"/>
</dbReference>
<accession>A0A317E1C0</accession>
<dbReference type="AlphaFoldDB" id="A0A317E1C0"/>
<dbReference type="Pfam" id="PF01839">
    <property type="entry name" value="FG-GAP"/>
    <property type="match status" value="7"/>
</dbReference>
<evidence type="ECO:0000256" key="1">
    <source>
        <dbReference type="ARBA" id="ARBA00022729"/>
    </source>
</evidence>
<dbReference type="InterPro" id="IPR013517">
    <property type="entry name" value="FG-GAP"/>
</dbReference>
<dbReference type="GO" id="GO:0016787">
    <property type="term" value="F:hydrolase activity"/>
    <property type="evidence" value="ECO:0007669"/>
    <property type="project" value="UniProtKB-KW"/>
</dbReference>
<dbReference type="SUPFAM" id="SSF51120">
    <property type="entry name" value="beta-Roll"/>
    <property type="match status" value="5"/>
</dbReference>
<sequence>MASITGTDGAERLVGTAGADVIDGLKDNDQLFGRGGDDTLTGGGGDDRLDGGAGADMMTGGTGNDSYVVDDAGDVVVELTGEGRDKVTASVSYTLSATAEIERFVAATGTAAIDLTGNLFANQIFGNDGANVLIGGGGGDKLYGRGGDDTLTGSAADDLLDGGAGADAMAGGAGDDTYFVDNAGDTVTEAAGEGNDRVNAAVSFALALGAEVEQLAARGGAALDLTGSDSANQITGNDAINALSGLGGDDRLRGKGGNDTLSGGDGADVLIGGTGADSMIGGAGDDTYYVDDAGDTVTETAGEGADRAFVDATWTLGVGQSVESLILRGAADIDVTGNDLANTIYGNKGGNTLDGGGGDDTLYGSGGDVLIGGTGADSYVISAAQGGEITVRGEAVDSLSSSDTGWLSAGVSLLGGARAMQFVQGTTSLSVTGGVDLTGLQTAPVFGTTTLVGGNERQLIDSVSLDPDRGFVIMGDSAGDSLGWTVSSAGDINGDGYDDLIVGARYGDDGGSAAGEAYVVFGTADGIGTVDGSGRKVLDMTTLSPAAGFIIQGDAAGDQVGSTVSGAGDVNGDGYDDLIVGARFGDDAGTNTGEAYIVFGGASGLGTVDGSGRAVIDLSTLSATQGFIVDGDLNGDFLGWAVSEAGDVNGDGFADVVIGARSGQYGGIPAGEAYVIFGTSSGFGTADGAGRQVIDTTSLSAAQGFIIVGDQNGDQLGSSVSSAGDINGDGFDDVIIGAPRGDDGGDQAGEAYVIFGSSSGFGTADGAGRQVIDTASLSAAQGFVIQGASAQVLTGYSVSSAGDVNGDGYDDLIVGAIYDSASVSFAGAAYVVYGGAGGFGTDVGGRQVLDLASLPSSQGFVIGANAMYDRFGFSVSSAGDVNGDGIDDLIIGADFNDGGGTAAGAAYVVFGTTDGLGTDIGGRSILNVRDLSPDLGFTIRGTSGDHLGQSVSAAGDVNGDGFADLVVGVPLADGDGFNVGAAHVIYGGPEGFDLVQVAGDDTDNSLTGTAAAERIVGGRGNDTLIGGGGADVFLAGSGDDVIDVGAGNLFRVHGGTGFDTLKIATGFDLGTLDGFVYDIEAIDLTGNGSQTVTVAALDVLALGAADSDVLGTGYDNVLVITGDTEDRMALVDLGPVVSVASHGGVDYDLYAIGGQIALAVDQDIQILV</sequence>
<dbReference type="GO" id="GO:0005509">
    <property type="term" value="F:calcium ion binding"/>
    <property type="evidence" value="ECO:0007669"/>
    <property type="project" value="InterPro"/>
</dbReference>
<dbReference type="EMBL" id="QGLE01000010">
    <property type="protein sequence ID" value="PWR20234.1"/>
    <property type="molecule type" value="Genomic_DNA"/>
</dbReference>
<dbReference type="InterPro" id="IPR018511">
    <property type="entry name" value="Hemolysin-typ_Ca-bd_CS"/>
</dbReference>
<dbReference type="InterPro" id="IPR013519">
    <property type="entry name" value="Int_alpha_beta-p"/>
</dbReference>
<comment type="caution">
    <text evidence="6">The sequence shown here is derived from an EMBL/GenBank/DDBJ whole genome shotgun (WGS) entry which is preliminary data.</text>
</comment>
<dbReference type="PROSITE" id="PS00330">
    <property type="entry name" value="HEMOLYSIN_CALCIUM"/>
    <property type="match status" value="4"/>
</dbReference>
<organism evidence="6 7">
    <name type="scientific">Zavarzinia aquatilis</name>
    <dbReference type="NCBI Taxonomy" id="2211142"/>
    <lineage>
        <taxon>Bacteria</taxon>
        <taxon>Pseudomonadati</taxon>
        <taxon>Pseudomonadota</taxon>
        <taxon>Alphaproteobacteria</taxon>
        <taxon>Rhodospirillales</taxon>
        <taxon>Zavarziniaceae</taxon>
        <taxon>Zavarzinia</taxon>
    </lineage>
</organism>
<dbReference type="Gene3D" id="2.150.10.10">
    <property type="entry name" value="Serralysin-like metalloprotease, C-terminal"/>
    <property type="match status" value="3"/>
</dbReference>
<evidence type="ECO:0000256" key="5">
    <source>
        <dbReference type="SAM" id="MobiDB-lite"/>
    </source>
</evidence>
<evidence type="ECO:0000313" key="7">
    <source>
        <dbReference type="Proteomes" id="UP000245461"/>
    </source>
</evidence>
<dbReference type="OrthoDB" id="7274275at2"/>
<keyword evidence="3" id="KW-0378">Hydrolase</keyword>
<dbReference type="InterPro" id="IPR001343">
    <property type="entry name" value="Hemolysn_Ca-bd"/>
</dbReference>
<keyword evidence="4" id="KW-0325">Glycoprotein</keyword>
<dbReference type="GO" id="GO:0008305">
    <property type="term" value="C:integrin complex"/>
    <property type="evidence" value="ECO:0007669"/>
    <property type="project" value="InterPro"/>
</dbReference>
<dbReference type="Pfam" id="PF00353">
    <property type="entry name" value="HemolysinCabind"/>
    <property type="match status" value="6"/>
</dbReference>
<gene>
    <name evidence="6" type="ORF">DKG74_16265</name>
</gene>
<evidence type="ECO:0000256" key="4">
    <source>
        <dbReference type="ARBA" id="ARBA00023180"/>
    </source>
</evidence>
<dbReference type="PANTHER" id="PTHR23221:SF7">
    <property type="entry name" value="PHOSPHATIDYLINOSITOL-GLYCAN-SPECIFIC PHOSPHOLIPASE D"/>
    <property type="match status" value="1"/>
</dbReference>
<dbReference type="PRINTS" id="PR01185">
    <property type="entry name" value="INTEGRINA"/>
</dbReference>
<proteinExistence type="predicted"/>
<keyword evidence="1" id="KW-0732">Signal</keyword>
<evidence type="ECO:0000313" key="6">
    <source>
        <dbReference type="EMBL" id="PWR20234.1"/>
    </source>
</evidence>
<dbReference type="RefSeq" id="WP_109907231.1">
    <property type="nucleotide sequence ID" value="NZ_QGLE01000010.1"/>
</dbReference>
<evidence type="ECO:0000256" key="2">
    <source>
        <dbReference type="ARBA" id="ARBA00022737"/>
    </source>
</evidence>
<dbReference type="Proteomes" id="UP000245461">
    <property type="component" value="Unassembled WGS sequence"/>
</dbReference>
<dbReference type="PROSITE" id="PS51470">
    <property type="entry name" value="FG_GAP"/>
    <property type="match status" value="7"/>
</dbReference>
<protein>
    <recommendedName>
        <fullName evidence="8">Calcium-binding protein</fullName>
    </recommendedName>
</protein>
<dbReference type="InterPro" id="IPR000413">
    <property type="entry name" value="Integrin_alpha"/>
</dbReference>
<keyword evidence="2" id="KW-0677">Repeat</keyword>
<dbReference type="SMART" id="SM00191">
    <property type="entry name" value="Int_alpha"/>
    <property type="match status" value="7"/>
</dbReference>